<dbReference type="Proteomes" id="UP000198569">
    <property type="component" value="Unassembled WGS sequence"/>
</dbReference>
<dbReference type="InterPro" id="IPR036410">
    <property type="entry name" value="HSP_DnaJ_Cys-rich_dom_sf"/>
</dbReference>
<protein>
    <recommendedName>
        <fullName evidence="3">HNH endonuclease</fullName>
    </recommendedName>
</protein>
<organism evidence="1 2">
    <name type="scientific">Flavobacterium degerlachei</name>
    <dbReference type="NCBI Taxonomy" id="229203"/>
    <lineage>
        <taxon>Bacteria</taxon>
        <taxon>Pseudomonadati</taxon>
        <taxon>Bacteroidota</taxon>
        <taxon>Flavobacteriia</taxon>
        <taxon>Flavobacteriales</taxon>
        <taxon>Flavobacteriaceae</taxon>
        <taxon>Flavobacterium</taxon>
    </lineage>
</organism>
<dbReference type="RefSeq" id="WP_091435302.1">
    <property type="nucleotide sequence ID" value="NZ_FNMV01000026.1"/>
</dbReference>
<evidence type="ECO:0008006" key="3">
    <source>
        <dbReference type="Google" id="ProtNLM"/>
    </source>
</evidence>
<dbReference type="EMBL" id="FNMV01000026">
    <property type="protein sequence ID" value="SDY05280.1"/>
    <property type="molecule type" value="Genomic_DNA"/>
</dbReference>
<dbReference type="AlphaFoldDB" id="A0A1H3GQF7"/>
<gene>
    <name evidence="1" type="ORF">SAMN05444338_1262</name>
</gene>
<name>A0A1H3GQF7_9FLAO</name>
<keyword evidence="2" id="KW-1185">Reference proteome</keyword>
<sequence length="127" mass="14752">MGKKSNWHLENKPIAYKLTGGKCSKCEHTGKFVIHHKNYKQIEGKGIYSYSFEELHLMKLVEVLCYNCHTKEHFGDNLEHCYYCGKVTEKVRSMSLKIEVVICRKCFRGKGGLNGDFTIENNQLKLF</sequence>
<dbReference type="SUPFAM" id="SSF57938">
    <property type="entry name" value="DnaJ/Hsp40 cysteine-rich domain"/>
    <property type="match status" value="1"/>
</dbReference>
<accession>A0A1H3GQF7</accession>
<proteinExistence type="predicted"/>
<evidence type="ECO:0000313" key="2">
    <source>
        <dbReference type="Proteomes" id="UP000198569"/>
    </source>
</evidence>
<reference evidence="2" key="1">
    <citation type="submission" date="2016-10" db="EMBL/GenBank/DDBJ databases">
        <authorList>
            <person name="Varghese N."/>
            <person name="Submissions S."/>
        </authorList>
    </citation>
    <scope>NUCLEOTIDE SEQUENCE [LARGE SCALE GENOMIC DNA]</scope>
    <source>
        <strain evidence="2">DSM 15718</strain>
    </source>
</reference>
<evidence type="ECO:0000313" key="1">
    <source>
        <dbReference type="EMBL" id="SDY05280.1"/>
    </source>
</evidence>
<dbReference type="OrthoDB" id="6624755at2"/>